<feature type="region of interest" description="Disordered" evidence="1">
    <location>
        <begin position="1"/>
        <end position="89"/>
    </location>
</feature>
<dbReference type="AlphaFoldDB" id="A0A4Z2FL71"/>
<sequence>MQWLSWSTSPAGHWQPGTQGLKQLLSITPSGASTLKQVTGHGGPHSSNTKPLSTGQPTAAADGQRGNKEDTAQRSYTQAPYHGSGGTTRWQGLKAADFRTLQRAFAPFLAW</sequence>
<comment type="caution">
    <text evidence="2">The sequence shown here is derived from an EMBL/GenBank/DDBJ whole genome shotgun (WGS) entry which is preliminary data.</text>
</comment>
<feature type="compositionally biased region" description="Polar residues" evidence="1">
    <location>
        <begin position="1"/>
        <end position="37"/>
    </location>
</feature>
<dbReference type="EMBL" id="SRLO01001101">
    <property type="protein sequence ID" value="TNN41524.1"/>
    <property type="molecule type" value="Genomic_DNA"/>
</dbReference>
<dbReference type="Proteomes" id="UP000314294">
    <property type="component" value="Unassembled WGS sequence"/>
</dbReference>
<gene>
    <name evidence="2" type="ORF">EYF80_048305</name>
</gene>
<accession>A0A4Z2FL71</accession>
<protein>
    <submittedName>
        <fullName evidence="2">Uncharacterized protein</fullName>
    </submittedName>
</protein>
<reference evidence="2 3" key="1">
    <citation type="submission" date="2019-03" db="EMBL/GenBank/DDBJ databases">
        <title>First draft genome of Liparis tanakae, snailfish: a comprehensive survey of snailfish specific genes.</title>
        <authorList>
            <person name="Kim W."/>
            <person name="Song I."/>
            <person name="Jeong J.-H."/>
            <person name="Kim D."/>
            <person name="Kim S."/>
            <person name="Ryu S."/>
            <person name="Song J.Y."/>
            <person name="Lee S.K."/>
        </authorList>
    </citation>
    <scope>NUCLEOTIDE SEQUENCE [LARGE SCALE GENOMIC DNA]</scope>
    <source>
        <tissue evidence="2">Muscle</tissue>
    </source>
</reference>
<proteinExistence type="predicted"/>
<keyword evidence="3" id="KW-1185">Reference proteome</keyword>
<organism evidence="2 3">
    <name type="scientific">Liparis tanakae</name>
    <name type="common">Tanaka's snailfish</name>
    <dbReference type="NCBI Taxonomy" id="230148"/>
    <lineage>
        <taxon>Eukaryota</taxon>
        <taxon>Metazoa</taxon>
        <taxon>Chordata</taxon>
        <taxon>Craniata</taxon>
        <taxon>Vertebrata</taxon>
        <taxon>Euteleostomi</taxon>
        <taxon>Actinopterygii</taxon>
        <taxon>Neopterygii</taxon>
        <taxon>Teleostei</taxon>
        <taxon>Neoteleostei</taxon>
        <taxon>Acanthomorphata</taxon>
        <taxon>Eupercaria</taxon>
        <taxon>Perciformes</taxon>
        <taxon>Cottioidei</taxon>
        <taxon>Cottales</taxon>
        <taxon>Liparidae</taxon>
        <taxon>Liparis</taxon>
    </lineage>
</organism>
<evidence type="ECO:0000313" key="3">
    <source>
        <dbReference type="Proteomes" id="UP000314294"/>
    </source>
</evidence>
<feature type="compositionally biased region" description="Polar residues" evidence="1">
    <location>
        <begin position="45"/>
        <end position="57"/>
    </location>
</feature>
<evidence type="ECO:0000256" key="1">
    <source>
        <dbReference type="SAM" id="MobiDB-lite"/>
    </source>
</evidence>
<name>A0A4Z2FL71_9TELE</name>
<evidence type="ECO:0000313" key="2">
    <source>
        <dbReference type="EMBL" id="TNN41524.1"/>
    </source>
</evidence>